<evidence type="ECO:0000313" key="2">
    <source>
        <dbReference type="Proteomes" id="UP001632038"/>
    </source>
</evidence>
<gene>
    <name evidence="1" type="ORF">CASFOL_028526</name>
</gene>
<evidence type="ECO:0000313" key="1">
    <source>
        <dbReference type="EMBL" id="KAL3627163.1"/>
    </source>
</evidence>
<dbReference type="Pfam" id="PF04484">
    <property type="entry name" value="QWRF"/>
    <property type="match status" value="1"/>
</dbReference>
<comment type="caution">
    <text evidence="1">The sequence shown here is derived from an EMBL/GenBank/DDBJ whole genome shotgun (WGS) entry which is preliminary data.</text>
</comment>
<dbReference type="InterPro" id="IPR007573">
    <property type="entry name" value="QWRF"/>
</dbReference>
<dbReference type="EMBL" id="JAVIJP010000039">
    <property type="protein sequence ID" value="KAL3627163.1"/>
    <property type="molecule type" value="Genomic_DNA"/>
</dbReference>
<organism evidence="1 2">
    <name type="scientific">Castilleja foliolosa</name>
    <dbReference type="NCBI Taxonomy" id="1961234"/>
    <lineage>
        <taxon>Eukaryota</taxon>
        <taxon>Viridiplantae</taxon>
        <taxon>Streptophyta</taxon>
        <taxon>Embryophyta</taxon>
        <taxon>Tracheophyta</taxon>
        <taxon>Spermatophyta</taxon>
        <taxon>Magnoliopsida</taxon>
        <taxon>eudicotyledons</taxon>
        <taxon>Gunneridae</taxon>
        <taxon>Pentapetalae</taxon>
        <taxon>asterids</taxon>
        <taxon>lamiids</taxon>
        <taxon>Lamiales</taxon>
        <taxon>Orobanchaceae</taxon>
        <taxon>Pedicularideae</taxon>
        <taxon>Castillejinae</taxon>
        <taxon>Castilleja</taxon>
    </lineage>
</organism>
<name>A0ABD3CBD1_9LAMI</name>
<proteinExistence type="predicted"/>
<protein>
    <submittedName>
        <fullName evidence="1">Uncharacterized protein</fullName>
    </submittedName>
</protein>
<reference evidence="2" key="1">
    <citation type="journal article" date="2024" name="IScience">
        <title>Strigolactones Initiate the Formation of Haustorium-like Structures in Castilleja.</title>
        <authorList>
            <person name="Buerger M."/>
            <person name="Peterson D."/>
            <person name="Chory J."/>
        </authorList>
    </citation>
    <scope>NUCLEOTIDE SEQUENCE [LARGE SCALE GENOMIC DNA]</scope>
</reference>
<accession>A0ABD3CBD1</accession>
<keyword evidence="2" id="KW-1185">Reference proteome</keyword>
<dbReference type="AlphaFoldDB" id="A0ABD3CBD1"/>
<dbReference type="Proteomes" id="UP001632038">
    <property type="component" value="Unassembled WGS sequence"/>
</dbReference>
<sequence length="200" mass="22609">MENLKFTTTPILGFCHGPTLRLQIGSSRQDTGNLLTLSPVRVLSNHHMQWRFANAKAESVICAQKQEVEEKVFFARCKDTEFNKTEKVEEVAPEIMAAANDVQAKKEIYAPYNILPLDSAGAKQSIMQLEEQLVGVISITEVWLQRCNRQIRGSDDCTDHRPFKGLFIWFVAGSNFYFCGCCNLAEKLRAFNAGKICDIR</sequence>